<dbReference type="RefSeq" id="WP_051575551.1">
    <property type="nucleotide sequence ID" value="NZ_AQRA01000001.1"/>
</dbReference>
<evidence type="ECO:0008006" key="4">
    <source>
        <dbReference type="Google" id="ProtNLM"/>
    </source>
</evidence>
<keyword evidence="1" id="KW-1133">Transmembrane helix</keyword>
<name>A0A023C173_9FLAO</name>
<protein>
    <recommendedName>
        <fullName evidence="4">Ankyrin</fullName>
    </recommendedName>
</protein>
<comment type="caution">
    <text evidence="2">The sequence shown here is derived from an EMBL/GenBank/DDBJ whole genome shotgun (WGS) entry which is preliminary data.</text>
</comment>
<accession>A0A023C173</accession>
<dbReference type="STRING" id="1317122.ATO12_02545"/>
<proteinExistence type="predicted"/>
<keyword evidence="1" id="KW-0472">Membrane</keyword>
<organism evidence="2 3">
    <name type="scientific">Aquimarina atlantica</name>
    <dbReference type="NCBI Taxonomy" id="1317122"/>
    <lineage>
        <taxon>Bacteria</taxon>
        <taxon>Pseudomonadati</taxon>
        <taxon>Bacteroidota</taxon>
        <taxon>Flavobacteriia</taxon>
        <taxon>Flavobacteriales</taxon>
        <taxon>Flavobacteriaceae</taxon>
        <taxon>Aquimarina</taxon>
    </lineage>
</organism>
<evidence type="ECO:0000256" key="1">
    <source>
        <dbReference type="SAM" id="Phobius"/>
    </source>
</evidence>
<dbReference type="Gene3D" id="1.25.40.20">
    <property type="entry name" value="Ankyrin repeat-containing domain"/>
    <property type="match status" value="1"/>
</dbReference>
<dbReference type="EMBL" id="AQRA01000001">
    <property type="protein sequence ID" value="EZH75688.1"/>
    <property type="molecule type" value="Genomic_DNA"/>
</dbReference>
<dbReference type="eggNOG" id="COG1053">
    <property type="taxonomic scope" value="Bacteria"/>
</dbReference>
<keyword evidence="1" id="KW-0812">Transmembrane</keyword>
<dbReference type="InterPro" id="IPR036770">
    <property type="entry name" value="Ankyrin_rpt-contain_sf"/>
</dbReference>
<reference evidence="2 3" key="1">
    <citation type="submission" date="2014-04" db="EMBL/GenBank/DDBJ databases">
        <title>Aquimarina sp. 22II-S11-z7 Genome Sequencing.</title>
        <authorList>
            <person name="Lai Q."/>
        </authorList>
    </citation>
    <scope>NUCLEOTIDE SEQUENCE [LARGE SCALE GENOMIC DNA]</scope>
    <source>
        <strain evidence="2 3">22II-S11-z7</strain>
    </source>
</reference>
<dbReference type="OrthoDB" id="384737at2"/>
<evidence type="ECO:0000313" key="3">
    <source>
        <dbReference type="Proteomes" id="UP000023541"/>
    </source>
</evidence>
<sequence length="174" mass="19397">MNRKKFIYGSLIGLSAGIALPTYFISTSKNEQFDSASGKPDQLDIKLIKDFIIAGHSKLELVKEMLNEHPNLIYTSYDWGNGDYEQAIEGAAHLGNKEIVTYFISKGARPNLFTLAMLGQTNLVKATIETYPELLFAKGAHGLSLLHHAQVGESKELEDYLIQKGLTKRVIKIR</sequence>
<feature type="transmembrane region" description="Helical" evidence="1">
    <location>
        <begin position="6"/>
        <end position="25"/>
    </location>
</feature>
<dbReference type="SUPFAM" id="SSF48403">
    <property type="entry name" value="Ankyrin repeat"/>
    <property type="match status" value="1"/>
</dbReference>
<dbReference type="Proteomes" id="UP000023541">
    <property type="component" value="Unassembled WGS sequence"/>
</dbReference>
<gene>
    <name evidence="2" type="ORF">ATO12_02545</name>
</gene>
<dbReference type="AlphaFoldDB" id="A0A023C173"/>
<evidence type="ECO:0000313" key="2">
    <source>
        <dbReference type="EMBL" id="EZH75688.1"/>
    </source>
</evidence>
<keyword evidence="3" id="KW-1185">Reference proteome</keyword>